<comment type="caution">
    <text evidence="3">The sequence shown here is derived from an EMBL/GenBank/DDBJ whole genome shotgun (WGS) entry which is preliminary data.</text>
</comment>
<dbReference type="InterPro" id="IPR045851">
    <property type="entry name" value="AMP-bd_C_sf"/>
</dbReference>
<dbReference type="SUPFAM" id="SSF56801">
    <property type="entry name" value="Acetyl-CoA synthetase-like"/>
    <property type="match status" value="1"/>
</dbReference>
<dbReference type="InterPro" id="IPR025110">
    <property type="entry name" value="AMP-bd_C"/>
</dbReference>
<dbReference type="Gene3D" id="3.30.300.30">
    <property type="match status" value="1"/>
</dbReference>
<sequence>MGANADDSTHLRTGDLGFLHDGELYVTGRLKDVIIRKGRNYYPQDIELSAERAVPGLHPNCAAAFSSDDGERERLVVVVESDGRLLNSVGATSIRQRVYDAVGEEQRITPDEVIVVRRGALPKTSSGKVQRRACKRRYENGELTAVTTSAAVTEREA</sequence>
<evidence type="ECO:0000256" key="1">
    <source>
        <dbReference type="ARBA" id="ARBA00006432"/>
    </source>
</evidence>
<protein>
    <recommendedName>
        <fullName evidence="2">AMP-binding enzyme C-terminal domain-containing protein</fullName>
    </recommendedName>
</protein>
<organism evidence="3 4">
    <name type="scientific">Streptomyces colonosanans</name>
    <dbReference type="NCBI Taxonomy" id="1428652"/>
    <lineage>
        <taxon>Bacteria</taxon>
        <taxon>Bacillati</taxon>
        <taxon>Actinomycetota</taxon>
        <taxon>Actinomycetes</taxon>
        <taxon>Kitasatosporales</taxon>
        <taxon>Streptomycetaceae</taxon>
        <taxon>Streptomyces</taxon>
    </lineage>
</organism>
<dbReference type="InterPro" id="IPR042099">
    <property type="entry name" value="ANL_N_sf"/>
</dbReference>
<comment type="similarity">
    <text evidence="1">Belongs to the ATP-dependent AMP-binding enzyme family.</text>
</comment>
<dbReference type="EMBL" id="MLYP01000072">
    <property type="protein sequence ID" value="OIJ86704.1"/>
    <property type="molecule type" value="Genomic_DNA"/>
</dbReference>
<gene>
    <name evidence="3" type="ORF">BIV24_25960</name>
</gene>
<dbReference type="Gene3D" id="3.40.50.12780">
    <property type="entry name" value="N-terminal domain of ligase-like"/>
    <property type="match status" value="1"/>
</dbReference>
<dbReference type="GO" id="GO:0070566">
    <property type="term" value="F:adenylyltransferase activity"/>
    <property type="evidence" value="ECO:0007669"/>
    <property type="project" value="TreeGrafter"/>
</dbReference>
<dbReference type="GO" id="GO:0005886">
    <property type="term" value="C:plasma membrane"/>
    <property type="evidence" value="ECO:0007669"/>
    <property type="project" value="TreeGrafter"/>
</dbReference>
<dbReference type="PANTHER" id="PTHR22754">
    <property type="entry name" value="DISCO-INTERACTING PROTEIN 2 DIP2 -RELATED"/>
    <property type="match status" value="1"/>
</dbReference>
<dbReference type="STRING" id="1428652.BIV24_25960"/>
<feature type="domain" description="AMP-binding enzyme C-terminal" evidence="2">
    <location>
        <begin position="32"/>
        <end position="145"/>
    </location>
</feature>
<keyword evidence="4" id="KW-1185">Reference proteome</keyword>
<dbReference type="GO" id="GO:0006633">
    <property type="term" value="P:fatty acid biosynthetic process"/>
    <property type="evidence" value="ECO:0007669"/>
    <property type="project" value="TreeGrafter"/>
</dbReference>
<dbReference type="AlphaFoldDB" id="A0A1S2P0P7"/>
<name>A0A1S2P0P7_9ACTN</name>
<dbReference type="PANTHER" id="PTHR22754:SF32">
    <property type="entry name" value="DISCO-INTERACTING PROTEIN 2"/>
    <property type="match status" value="1"/>
</dbReference>
<evidence type="ECO:0000313" key="3">
    <source>
        <dbReference type="EMBL" id="OIJ86704.1"/>
    </source>
</evidence>
<accession>A0A1S2P0P7</accession>
<evidence type="ECO:0000259" key="2">
    <source>
        <dbReference type="Pfam" id="PF23024"/>
    </source>
</evidence>
<dbReference type="Pfam" id="PF23024">
    <property type="entry name" value="AMP-dom_DIP2-like"/>
    <property type="match status" value="1"/>
</dbReference>
<dbReference type="Proteomes" id="UP000179935">
    <property type="component" value="Unassembled WGS sequence"/>
</dbReference>
<proteinExistence type="inferred from homology"/>
<reference evidence="3 4" key="1">
    <citation type="submission" date="2016-10" db="EMBL/GenBank/DDBJ databases">
        <title>Genome sequence of Streptomyces sp. MUSC 93.</title>
        <authorList>
            <person name="Lee L.-H."/>
            <person name="Ser H.-L."/>
            <person name="Law J.W.-F."/>
        </authorList>
    </citation>
    <scope>NUCLEOTIDE SEQUENCE [LARGE SCALE GENOMIC DNA]</scope>
    <source>
        <strain evidence="3 4">MUSC 93</strain>
    </source>
</reference>
<evidence type="ECO:0000313" key="4">
    <source>
        <dbReference type="Proteomes" id="UP000179935"/>
    </source>
</evidence>